<keyword evidence="3" id="KW-1185">Reference proteome</keyword>
<dbReference type="SMART" id="SM00471">
    <property type="entry name" value="HDc"/>
    <property type="match status" value="1"/>
</dbReference>
<dbReference type="NCBIfam" id="TIGR00277">
    <property type="entry name" value="HDIG"/>
    <property type="match status" value="1"/>
</dbReference>
<dbReference type="InterPro" id="IPR037522">
    <property type="entry name" value="HD_GYP_dom"/>
</dbReference>
<feature type="domain" description="HD-GYP" evidence="1">
    <location>
        <begin position="1"/>
        <end position="194"/>
    </location>
</feature>
<dbReference type="PANTHER" id="PTHR43155:SF2">
    <property type="entry name" value="CYCLIC DI-GMP PHOSPHODIESTERASE PA4108"/>
    <property type="match status" value="1"/>
</dbReference>
<proteinExistence type="predicted"/>
<dbReference type="EMBL" id="JANQBD010000037">
    <property type="protein sequence ID" value="MCR8636200.1"/>
    <property type="molecule type" value="Genomic_DNA"/>
</dbReference>
<sequence length="195" mass="22408">MENGLWVKKLLQLLGKDVNTYDHSLRVGKLCKMMATYLHLDEKQTCQLILGGCLHDIGKIFIPDQILKKASALTAQEWKVMQEHPSLGASMIREYGCMDQEIIDVIDFHHERWNGMGYPNGLKGNSTPEFARICGILDSFDSMVTDRPYRKGLTFRQAEEELLLHSGTQFDSYYVDIFLRLSPSFGEIYPFKKHT</sequence>
<evidence type="ECO:0000259" key="1">
    <source>
        <dbReference type="PROSITE" id="PS51832"/>
    </source>
</evidence>
<dbReference type="InterPro" id="IPR003607">
    <property type="entry name" value="HD/PDEase_dom"/>
</dbReference>
<reference evidence="2 3" key="1">
    <citation type="submission" date="2022-08" db="EMBL/GenBank/DDBJ databases">
        <title>Paenibacillus endoradicis sp. nov., Paenibacillus radicibacter sp. nov and Paenibacillus pararadicis sp. nov., three cold-adapted plant growth-promoting bacteria isolated from root of Larix gmelinii in Great Khingan.</title>
        <authorList>
            <person name="Xue H."/>
        </authorList>
    </citation>
    <scope>NUCLEOTIDE SEQUENCE [LARGE SCALE GENOMIC DNA]</scope>
    <source>
        <strain evidence="2 3">N5-1-1-5</strain>
    </source>
</reference>
<dbReference type="Pfam" id="PF13487">
    <property type="entry name" value="HD_5"/>
    <property type="match status" value="1"/>
</dbReference>
<accession>A0ABT1YU28</accession>
<dbReference type="PROSITE" id="PS51832">
    <property type="entry name" value="HD_GYP"/>
    <property type="match status" value="1"/>
</dbReference>
<organism evidence="2 3">
    <name type="scientific">Paenibacillus radicis</name>
    <name type="common">ex Xue et al. 2023</name>
    <dbReference type="NCBI Taxonomy" id="2972489"/>
    <lineage>
        <taxon>Bacteria</taxon>
        <taxon>Bacillati</taxon>
        <taxon>Bacillota</taxon>
        <taxon>Bacilli</taxon>
        <taxon>Bacillales</taxon>
        <taxon>Paenibacillaceae</taxon>
        <taxon>Paenibacillus</taxon>
    </lineage>
</organism>
<protein>
    <submittedName>
        <fullName evidence="2">HD-GYP domain-containing protein</fullName>
    </submittedName>
</protein>
<dbReference type="Gene3D" id="1.10.3210.10">
    <property type="entry name" value="Hypothetical protein af1432"/>
    <property type="match status" value="1"/>
</dbReference>
<dbReference type="CDD" id="cd00077">
    <property type="entry name" value="HDc"/>
    <property type="match status" value="1"/>
</dbReference>
<comment type="caution">
    <text evidence="2">The sequence shown here is derived from an EMBL/GenBank/DDBJ whole genome shotgun (WGS) entry which is preliminary data.</text>
</comment>
<name>A0ABT1YU28_9BACL</name>
<dbReference type="RefSeq" id="WP_258217729.1">
    <property type="nucleotide sequence ID" value="NZ_JANQBD010000037.1"/>
</dbReference>
<dbReference type="Proteomes" id="UP001300012">
    <property type="component" value="Unassembled WGS sequence"/>
</dbReference>
<dbReference type="PANTHER" id="PTHR43155">
    <property type="entry name" value="CYCLIC DI-GMP PHOSPHODIESTERASE PA4108-RELATED"/>
    <property type="match status" value="1"/>
</dbReference>
<evidence type="ECO:0000313" key="3">
    <source>
        <dbReference type="Proteomes" id="UP001300012"/>
    </source>
</evidence>
<gene>
    <name evidence="2" type="ORF">NV381_33940</name>
</gene>
<dbReference type="SUPFAM" id="SSF109604">
    <property type="entry name" value="HD-domain/PDEase-like"/>
    <property type="match status" value="1"/>
</dbReference>
<evidence type="ECO:0000313" key="2">
    <source>
        <dbReference type="EMBL" id="MCR8636200.1"/>
    </source>
</evidence>
<dbReference type="InterPro" id="IPR006675">
    <property type="entry name" value="HDIG_dom"/>
</dbReference>